<dbReference type="PROSITE" id="PS00666">
    <property type="entry name" value="DHDPS_2"/>
    <property type="match status" value="1"/>
</dbReference>
<comment type="pathway">
    <text evidence="2 12">Amino-acid biosynthesis; L-lysine biosynthesis via DAP pathway; (S)-tetrahydrodipicolinate from L-aspartate: step 3/4.</text>
</comment>
<evidence type="ECO:0000256" key="9">
    <source>
        <dbReference type="ARBA" id="ARBA00023239"/>
    </source>
</evidence>
<keyword evidence="7 12" id="KW-0220">Diaminopimelate biosynthesis</keyword>
<dbReference type="EC" id="4.3.3.7" evidence="4 12"/>
<comment type="caution">
    <text evidence="16">The sequence shown here is derived from an EMBL/GenBank/DDBJ whole genome shotgun (WGS) entry which is preliminary data.</text>
</comment>
<evidence type="ECO:0000313" key="16">
    <source>
        <dbReference type="EMBL" id="MRG85014.1"/>
    </source>
</evidence>
<organism evidence="16 17">
    <name type="scientific">Salinibacillus xinjiangensis</name>
    <dbReference type="NCBI Taxonomy" id="1229268"/>
    <lineage>
        <taxon>Bacteria</taxon>
        <taxon>Bacillati</taxon>
        <taxon>Bacillota</taxon>
        <taxon>Bacilli</taxon>
        <taxon>Bacillales</taxon>
        <taxon>Bacillaceae</taxon>
        <taxon>Salinibacillus</taxon>
    </lineage>
</organism>
<comment type="subcellular location">
    <subcellularLocation>
        <location evidence="12">Cytoplasm</location>
    </subcellularLocation>
</comment>
<evidence type="ECO:0000256" key="4">
    <source>
        <dbReference type="ARBA" id="ARBA00012086"/>
    </source>
</evidence>
<evidence type="ECO:0000313" key="17">
    <source>
        <dbReference type="Proteomes" id="UP000480185"/>
    </source>
</evidence>
<dbReference type="InterPro" id="IPR013785">
    <property type="entry name" value="Aldolase_TIM"/>
</dbReference>
<dbReference type="NCBIfam" id="TIGR00674">
    <property type="entry name" value="dapA"/>
    <property type="match status" value="1"/>
</dbReference>
<feature type="site" description="Part of a proton relay during catalysis" evidence="12">
    <location>
        <position position="46"/>
    </location>
</feature>
<evidence type="ECO:0000256" key="13">
    <source>
        <dbReference type="PIRNR" id="PIRNR001365"/>
    </source>
</evidence>
<dbReference type="CDD" id="cd00408">
    <property type="entry name" value="DHDPS-like"/>
    <property type="match status" value="1"/>
</dbReference>
<dbReference type="UniPathway" id="UPA00034">
    <property type="reaction ID" value="UER00017"/>
</dbReference>
<comment type="caution">
    <text evidence="12">Lacks conserved residue(s) required for the propagation of feature annotation.</text>
</comment>
<dbReference type="OrthoDB" id="9771791at2"/>
<sequence length="301" mass="32905">MHKPEGIVPALVTPFNQEEEINEEVLRQLIQSTMKSGCHGLFCLGSNGEFFSLSFEEKLKVAKIVLDEVQSKIPVYMGTGSNSTRETIQLNKEMEELGVTAVSLITPYFVKMSQEELIKYYETVAEQTNLPIILYNIPGLTGNALAPETVAHISRVPNIVGIKDSSGNFDNILQLIELTDSDFSILAGTDSLILSTLMAGGNGGIAATANLLPNVVTSIYNKWKDGDIEGAEYEQRKLRAIRSAFKMGTLPSVLKEALNEAGINIGAPRLPISPLSEEKKRLVQDIVTKHKEAGDIEDINV</sequence>
<dbReference type="EMBL" id="WJNH01000001">
    <property type="protein sequence ID" value="MRG85014.1"/>
    <property type="molecule type" value="Genomic_DNA"/>
</dbReference>
<dbReference type="Gene3D" id="3.20.20.70">
    <property type="entry name" value="Aldolase class I"/>
    <property type="match status" value="1"/>
</dbReference>
<protein>
    <recommendedName>
        <fullName evidence="4 12">4-hydroxy-tetrahydrodipicolinate synthase</fullName>
        <shortName evidence="12">HTPA synthase</shortName>
        <ecNumber evidence="4 12">4.3.3.7</ecNumber>
    </recommendedName>
</protein>
<dbReference type="InterPro" id="IPR020625">
    <property type="entry name" value="Schiff_base-form_aldolases_AS"/>
</dbReference>
<evidence type="ECO:0000256" key="15">
    <source>
        <dbReference type="PIRSR" id="PIRSR001365-2"/>
    </source>
</evidence>
<accession>A0A6G1X253</accession>
<comment type="subunit">
    <text evidence="12">Homotetramer; dimer of dimers.</text>
</comment>
<keyword evidence="8 12" id="KW-0457">Lysine biosynthesis</keyword>
<evidence type="ECO:0000256" key="5">
    <source>
        <dbReference type="ARBA" id="ARBA00022490"/>
    </source>
</evidence>
<keyword evidence="17" id="KW-1185">Reference proteome</keyword>
<dbReference type="HAMAP" id="MF_00418">
    <property type="entry name" value="DapA"/>
    <property type="match status" value="1"/>
</dbReference>
<reference evidence="16 17" key="1">
    <citation type="submission" date="2019-11" db="EMBL/GenBank/DDBJ databases">
        <authorList>
            <person name="Li J."/>
        </authorList>
    </citation>
    <scope>NUCLEOTIDE SEQUENCE [LARGE SCALE GENOMIC DNA]</scope>
    <source>
        <strain evidence="16 17">J4</strain>
    </source>
</reference>
<dbReference type="RefSeq" id="WP_153726972.1">
    <property type="nucleotide sequence ID" value="NZ_WJNH01000001.1"/>
</dbReference>
<keyword evidence="5 12" id="KW-0963">Cytoplasm</keyword>
<evidence type="ECO:0000256" key="6">
    <source>
        <dbReference type="ARBA" id="ARBA00022605"/>
    </source>
</evidence>
<keyword evidence="10 12" id="KW-0704">Schiff base</keyword>
<name>A0A6G1X253_9BACI</name>
<comment type="similarity">
    <text evidence="3 12 13">Belongs to the DapA family.</text>
</comment>
<keyword evidence="9 12" id="KW-0456">Lyase</keyword>
<comment type="caution">
    <text evidence="12">Was originally thought to be a dihydrodipicolinate synthase (DHDPS), catalyzing the condensation of (S)-aspartate-beta-semialdehyde [(S)-ASA] and pyruvate to dihydrodipicolinate (DHDP). However, it was shown in E.coli that the product of the enzymatic reaction is not dihydrodipicolinate but in fact (4S)-4-hydroxy-2,3,4,5-tetrahydro-(2S)-dipicolinic acid (HTPA), and that the consecutive dehydration reaction leading to DHDP is not spontaneous but catalyzed by DapB.</text>
</comment>
<comment type="catalytic activity">
    <reaction evidence="11 12">
        <text>L-aspartate 4-semialdehyde + pyruvate = (2S,4S)-4-hydroxy-2,3,4,5-tetrahydrodipicolinate + H2O + H(+)</text>
        <dbReference type="Rhea" id="RHEA:34171"/>
        <dbReference type="ChEBI" id="CHEBI:15361"/>
        <dbReference type="ChEBI" id="CHEBI:15377"/>
        <dbReference type="ChEBI" id="CHEBI:15378"/>
        <dbReference type="ChEBI" id="CHEBI:67139"/>
        <dbReference type="ChEBI" id="CHEBI:537519"/>
        <dbReference type="EC" id="4.3.3.7"/>
    </reaction>
</comment>
<evidence type="ECO:0000256" key="3">
    <source>
        <dbReference type="ARBA" id="ARBA00007592"/>
    </source>
</evidence>
<evidence type="ECO:0000256" key="1">
    <source>
        <dbReference type="ARBA" id="ARBA00003294"/>
    </source>
</evidence>
<dbReference type="PANTHER" id="PTHR12128">
    <property type="entry name" value="DIHYDRODIPICOLINATE SYNTHASE"/>
    <property type="match status" value="1"/>
</dbReference>
<dbReference type="InterPro" id="IPR005263">
    <property type="entry name" value="DapA"/>
</dbReference>
<dbReference type="SMART" id="SM01130">
    <property type="entry name" value="DHDPS"/>
    <property type="match status" value="1"/>
</dbReference>
<dbReference type="Pfam" id="PF00701">
    <property type="entry name" value="DHDPS"/>
    <property type="match status" value="1"/>
</dbReference>
<proteinExistence type="inferred from homology"/>
<dbReference type="GO" id="GO:0009089">
    <property type="term" value="P:lysine biosynthetic process via diaminopimelate"/>
    <property type="evidence" value="ECO:0007669"/>
    <property type="project" value="UniProtKB-UniRule"/>
</dbReference>
<feature type="active site" description="Schiff-base intermediate with substrate" evidence="12 14">
    <location>
        <position position="163"/>
    </location>
</feature>
<dbReference type="GO" id="GO:0005737">
    <property type="term" value="C:cytoplasm"/>
    <property type="evidence" value="ECO:0007669"/>
    <property type="project" value="UniProtKB-SubCell"/>
</dbReference>
<dbReference type="SUPFAM" id="SSF51569">
    <property type="entry name" value="Aldolase"/>
    <property type="match status" value="1"/>
</dbReference>
<dbReference type="PANTHER" id="PTHR12128:SF66">
    <property type="entry name" value="4-HYDROXY-2-OXOGLUTARATE ALDOLASE, MITOCHONDRIAL"/>
    <property type="match status" value="1"/>
</dbReference>
<evidence type="ECO:0000256" key="10">
    <source>
        <dbReference type="ARBA" id="ARBA00023270"/>
    </source>
</evidence>
<evidence type="ECO:0000256" key="11">
    <source>
        <dbReference type="ARBA" id="ARBA00047836"/>
    </source>
</evidence>
<dbReference type="InterPro" id="IPR002220">
    <property type="entry name" value="DapA-like"/>
</dbReference>
<evidence type="ECO:0000256" key="12">
    <source>
        <dbReference type="HAMAP-Rule" id="MF_00418"/>
    </source>
</evidence>
<feature type="binding site" evidence="12 15">
    <location>
        <position position="205"/>
    </location>
    <ligand>
        <name>pyruvate</name>
        <dbReference type="ChEBI" id="CHEBI:15361"/>
    </ligand>
</feature>
<dbReference type="GO" id="GO:0019877">
    <property type="term" value="P:diaminopimelate biosynthetic process"/>
    <property type="evidence" value="ECO:0007669"/>
    <property type="project" value="UniProtKB-UniRule"/>
</dbReference>
<comment type="function">
    <text evidence="1 12">Catalyzes the condensation of (S)-aspartate-beta-semialdehyde [(S)-ASA] and pyruvate to 4-hydroxy-tetrahydrodipicolinate (HTPA).</text>
</comment>
<dbReference type="GO" id="GO:0008840">
    <property type="term" value="F:4-hydroxy-tetrahydrodipicolinate synthase activity"/>
    <property type="evidence" value="ECO:0007669"/>
    <property type="project" value="UniProtKB-UniRule"/>
</dbReference>
<dbReference type="PRINTS" id="PR00146">
    <property type="entry name" value="DHPICSNTHASE"/>
</dbReference>
<gene>
    <name evidence="12 16" type="primary">dapA</name>
    <name evidence="16" type="ORF">GH754_01580</name>
</gene>
<dbReference type="AlphaFoldDB" id="A0A6G1X253"/>
<evidence type="ECO:0000256" key="2">
    <source>
        <dbReference type="ARBA" id="ARBA00005120"/>
    </source>
</evidence>
<evidence type="ECO:0000256" key="14">
    <source>
        <dbReference type="PIRSR" id="PIRSR001365-1"/>
    </source>
</evidence>
<dbReference type="Proteomes" id="UP000480185">
    <property type="component" value="Unassembled WGS sequence"/>
</dbReference>
<keyword evidence="6 12" id="KW-0028">Amino-acid biosynthesis</keyword>
<feature type="active site" description="Proton donor/acceptor" evidence="12 14">
    <location>
        <position position="135"/>
    </location>
</feature>
<evidence type="ECO:0000256" key="8">
    <source>
        <dbReference type="ARBA" id="ARBA00023154"/>
    </source>
</evidence>
<evidence type="ECO:0000256" key="7">
    <source>
        <dbReference type="ARBA" id="ARBA00022915"/>
    </source>
</evidence>
<dbReference type="PIRSF" id="PIRSF001365">
    <property type="entry name" value="DHDPS"/>
    <property type="match status" value="1"/>
</dbReference>